<protein>
    <submittedName>
        <fullName evidence="1">Uncharacterized protein</fullName>
    </submittedName>
</protein>
<comment type="caution">
    <text evidence="1">The sequence shown here is derived from an EMBL/GenBank/DDBJ whole genome shotgun (WGS) entry which is preliminary data.</text>
</comment>
<name>A0ABS0SS80_9CAUL</name>
<keyword evidence="2" id="KW-1185">Reference proteome</keyword>
<sequence>MSDQTKIRMITTSAVEFASKSQFPEGSKFIIIGPFESHIAAGEVEPRLVAVLREHCEKAKP</sequence>
<proteinExistence type="predicted"/>
<gene>
    <name evidence="1" type="ORF">I4Q42_01695</name>
</gene>
<organism evidence="1 2">
    <name type="scientific">Caulobacter hibisci</name>
    <dbReference type="NCBI Taxonomy" id="2035993"/>
    <lineage>
        <taxon>Bacteria</taxon>
        <taxon>Pseudomonadati</taxon>
        <taxon>Pseudomonadota</taxon>
        <taxon>Alphaproteobacteria</taxon>
        <taxon>Caulobacterales</taxon>
        <taxon>Caulobacteraceae</taxon>
        <taxon>Caulobacter</taxon>
    </lineage>
</organism>
<evidence type="ECO:0000313" key="1">
    <source>
        <dbReference type="EMBL" id="MBI1682376.1"/>
    </source>
</evidence>
<evidence type="ECO:0000313" key="2">
    <source>
        <dbReference type="Proteomes" id="UP000639859"/>
    </source>
</evidence>
<dbReference type="EMBL" id="JADWOX010000001">
    <property type="protein sequence ID" value="MBI1682376.1"/>
    <property type="molecule type" value="Genomic_DNA"/>
</dbReference>
<dbReference type="Proteomes" id="UP000639859">
    <property type="component" value="Unassembled WGS sequence"/>
</dbReference>
<dbReference type="RefSeq" id="WP_198574332.1">
    <property type="nucleotide sequence ID" value="NZ_JADWOX010000001.1"/>
</dbReference>
<accession>A0ABS0SS80</accession>
<reference evidence="1 2" key="1">
    <citation type="submission" date="2020-11" db="EMBL/GenBank/DDBJ databases">
        <title>genome sequence of strain KACC 18849.</title>
        <authorList>
            <person name="Gao J."/>
            <person name="Zhang X."/>
        </authorList>
    </citation>
    <scope>NUCLEOTIDE SEQUENCE [LARGE SCALE GENOMIC DNA]</scope>
    <source>
        <strain evidence="1 2">KACC 18849</strain>
    </source>
</reference>